<feature type="compositionally biased region" description="Polar residues" evidence="1">
    <location>
        <begin position="19"/>
        <end position="37"/>
    </location>
</feature>
<evidence type="ECO:0000313" key="3">
    <source>
        <dbReference type="Proteomes" id="UP000026915"/>
    </source>
</evidence>
<keyword evidence="3" id="KW-1185">Reference proteome</keyword>
<evidence type="ECO:0000313" key="2">
    <source>
        <dbReference type="EMBL" id="EOY10868.1"/>
    </source>
</evidence>
<feature type="region of interest" description="Disordered" evidence="1">
    <location>
        <begin position="1"/>
        <end position="77"/>
    </location>
</feature>
<feature type="compositionally biased region" description="Basic and acidic residues" evidence="1">
    <location>
        <begin position="38"/>
        <end position="77"/>
    </location>
</feature>
<organism evidence="2 3">
    <name type="scientific">Theobroma cacao</name>
    <name type="common">Cacao</name>
    <name type="synonym">Cocoa</name>
    <dbReference type="NCBI Taxonomy" id="3641"/>
    <lineage>
        <taxon>Eukaryota</taxon>
        <taxon>Viridiplantae</taxon>
        <taxon>Streptophyta</taxon>
        <taxon>Embryophyta</taxon>
        <taxon>Tracheophyta</taxon>
        <taxon>Spermatophyta</taxon>
        <taxon>Magnoliopsida</taxon>
        <taxon>eudicotyledons</taxon>
        <taxon>Gunneridae</taxon>
        <taxon>Pentapetalae</taxon>
        <taxon>rosids</taxon>
        <taxon>malvids</taxon>
        <taxon>Malvales</taxon>
        <taxon>Malvaceae</taxon>
        <taxon>Byttnerioideae</taxon>
        <taxon>Theobroma</taxon>
    </lineage>
</organism>
<protein>
    <submittedName>
        <fullName evidence="2">Uncharacterized protein</fullName>
    </submittedName>
</protein>
<name>A0A061F1T2_THECC</name>
<proteinExistence type="predicted"/>
<gene>
    <name evidence="2" type="ORF">TCM_026163</name>
</gene>
<dbReference type="Proteomes" id="UP000026915">
    <property type="component" value="Chromosome 5"/>
</dbReference>
<dbReference type="AlphaFoldDB" id="A0A061F1T2"/>
<accession>A0A061F1T2</accession>
<reference evidence="2 3" key="1">
    <citation type="journal article" date="2013" name="Genome Biol.">
        <title>The genome sequence of the most widely cultivated cacao type and its use to identify candidate genes regulating pod color.</title>
        <authorList>
            <person name="Motamayor J.C."/>
            <person name="Mockaitis K."/>
            <person name="Schmutz J."/>
            <person name="Haiminen N."/>
            <person name="Iii D.L."/>
            <person name="Cornejo O."/>
            <person name="Findley S.D."/>
            <person name="Zheng P."/>
            <person name="Utro F."/>
            <person name="Royaert S."/>
            <person name="Saski C."/>
            <person name="Jenkins J."/>
            <person name="Podicheti R."/>
            <person name="Zhao M."/>
            <person name="Scheffler B.E."/>
            <person name="Stack J.C."/>
            <person name="Feltus F.A."/>
            <person name="Mustiga G.M."/>
            <person name="Amores F."/>
            <person name="Phillips W."/>
            <person name="Marelli J.P."/>
            <person name="May G.D."/>
            <person name="Shapiro H."/>
            <person name="Ma J."/>
            <person name="Bustamante C.D."/>
            <person name="Schnell R.J."/>
            <person name="Main D."/>
            <person name="Gilbert D."/>
            <person name="Parida L."/>
            <person name="Kuhn D.N."/>
        </authorList>
    </citation>
    <scope>NUCLEOTIDE SEQUENCE [LARGE SCALE GENOMIC DNA]</scope>
    <source>
        <strain evidence="3">cv. Matina 1-6</strain>
    </source>
</reference>
<sequence>MCGQGSKGKGRGRILKGSGKNNCDNVTLGQSSCNRQNDYGRKKKEEQKCLNSSERKGKDKSSISDEDIRRRDPVFKKEAEEIWEMSKKLGLHILREKEKVIKRSWSLKRQTQMGG</sequence>
<dbReference type="Gramene" id="EOY10868">
    <property type="protein sequence ID" value="EOY10868"/>
    <property type="gene ID" value="TCM_026163"/>
</dbReference>
<dbReference type="EMBL" id="CM001883">
    <property type="protein sequence ID" value="EOY10868.1"/>
    <property type="molecule type" value="Genomic_DNA"/>
</dbReference>
<dbReference type="HOGENOM" id="CLU_2113383_0_0_1"/>
<evidence type="ECO:0000256" key="1">
    <source>
        <dbReference type="SAM" id="MobiDB-lite"/>
    </source>
</evidence>